<dbReference type="SUPFAM" id="SSF50729">
    <property type="entry name" value="PH domain-like"/>
    <property type="match status" value="1"/>
</dbReference>
<feature type="region of interest" description="Disordered" evidence="1">
    <location>
        <begin position="724"/>
        <end position="772"/>
    </location>
</feature>
<dbReference type="InterPro" id="IPR029071">
    <property type="entry name" value="Ubiquitin-like_domsf"/>
</dbReference>
<dbReference type="InterPro" id="IPR011993">
    <property type="entry name" value="PH-like_dom_sf"/>
</dbReference>
<feature type="region of interest" description="Disordered" evidence="1">
    <location>
        <begin position="146"/>
        <end position="229"/>
    </location>
</feature>
<dbReference type="Proteomes" id="UP001141434">
    <property type="component" value="Unassembled WGS sequence"/>
</dbReference>
<feature type="compositionally biased region" description="Basic and acidic residues" evidence="1">
    <location>
        <begin position="189"/>
        <end position="199"/>
    </location>
</feature>
<feature type="compositionally biased region" description="Polar residues" evidence="1">
    <location>
        <begin position="88"/>
        <end position="114"/>
    </location>
</feature>
<dbReference type="RefSeq" id="XP_056513359.1">
    <property type="nucleotide sequence ID" value="XM_056652292.1"/>
</dbReference>
<proteinExistence type="predicted"/>
<feature type="compositionally biased region" description="Polar residues" evidence="1">
    <location>
        <begin position="165"/>
        <end position="188"/>
    </location>
</feature>
<feature type="compositionally biased region" description="Polar residues" evidence="1">
    <location>
        <begin position="736"/>
        <end position="758"/>
    </location>
</feature>
<evidence type="ECO:0008006" key="4">
    <source>
        <dbReference type="Google" id="ProtNLM"/>
    </source>
</evidence>
<feature type="region of interest" description="Disordered" evidence="1">
    <location>
        <begin position="677"/>
        <end position="699"/>
    </location>
</feature>
<evidence type="ECO:0000313" key="3">
    <source>
        <dbReference type="Proteomes" id="UP001141434"/>
    </source>
</evidence>
<dbReference type="SUPFAM" id="SSF54236">
    <property type="entry name" value="Ubiquitin-like"/>
    <property type="match status" value="1"/>
</dbReference>
<dbReference type="PANTHER" id="PTHR38700">
    <property type="entry name" value="YALI0E22418P"/>
    <property type="match status" value="1"/>
</dbReference>
<feature type="region of interest" description="Disordered" evidence="1">
    <location>
        <begin position="35"/>
        <end position="122"/>
    </location>
</feature>
<feature type="compositionally biased region" description="Polar residues" evidence="1">
    <location>
        <begin position="200"/>
        <end position="216"/>
    </location>
</feature>
<dbReference type="AlphaFoldDB" id="A0A9W9FQ70"/>
<feature type="compositionally biased region" description="Polar residues" evidence="1">
    <location>
        <begin position="635"/>
        <end position="648"/>
    </location>
</feature>
<name>A0A9W9FQ70_9EURO</name>
<keyword evidence="3" id="KW-1185">Reference proteome</keyword>
<feature type="compositionally biased region" description="Low complexity" evidence="1">
    <location>
        <begin position="759"/>
        <end position="772"/>
    </location>
</feature>
<sequence>MRLNQGPLPSDQELFQKMGKHNVDVAVQAAPIKFSRYQSVRNAFSPPRDAEDRDGLNASPAPVGAGNDLNQPKPSIARSMSRYRRNRPSANSTSSTVPPMSSKTNPTRSMSTPQLPGPARQIPQDRYQDQGLVEQFELLGMNPTGMAQGEQERERHRRHAAEQLTGESQPSRSIPGRSNTSENVSQYETRQEGRRRVDTNETQASANEANRKSFLQNLKLPRTKESSMQHTTPKYIEVGGGGIVPGIDAPVSAVNAGERRVVVQHGETSVELPVTPSTQVQDLLLAATEHLSKDIDPEKFILLESFRKLGLQRSLRRYEYVRDVMNSWSQDSDNHLVVIPPSSIDALEQLDAQHVPSEQPAEATVHLYYSQRPGKWDKRFVTLRADGQVTISKKENGKDQTNICHLSDFDIYSPSARVMAKDIKPPKKICFAIKSQQKSSMFLSTENFVHFFTTNDKSIADNWYRVAQKWRSWYLVNKLGALQKTETEASLPKRSLTHRSICRPRKRSNEVAKSDWKTGDAETLMPVRGSMDQQRPTSTKDLFTRKKTLREHAPPPNSFPRTLAIDTSIAEQSVEKGTLVQGVSPEEVEAATFAPTGLLGRTYTQRQHAMREREEKEKQAKQDPFATHGLLDSPSMHSIPQPSGSQNSRSNMMTYAPEGFLSRASSIHQKNKPLVDLTPVFHEPPQHTRKGRGVTVEPGMPLIDAATGPDLMPESMAIPPATAWRRPAADIPPQARSRSNTVRSMHNSVRHASQSQKASTSTPSSPNNPFIPNSLLACSSRVSSSQCRTYTGHGVATGDRSATRPMLDMSPDNPFAEGSLLRQL</sequence>
<reference evidence="2" key="2">
    <citation type="journal article" date="2023" name="IMA Fungus">
        <title>Comparative genomic study of the Penicillium genus elucidates a diverse pangenome and 15 lateral gene transfer events.</title>
        <authorList>
            <person name="Petersen C."/>
            <person name="Sorensen T."/>
            <person name="Nielsen M.R."/>
            <person name="Sondergaard T.E."/>
            <person name="Sorensen J.L."/>
            <person name="Fitzpatrick D.A."/>
            <person name="Frisvad J.C."/>
            <person name="Nielsen K.L."/>
        </authorList>
    </citation>
    <scope>NUCLEOTIDE SEQUENCE</scope>
    <source>
        <strain evidence="2">IBT 34128</strain>
    </source>
</reference>
<protein>
    <recommendedName>
        <fullName evidence="4">PH domain-containing protein</fullName>
    </recommendedName>
</protein>
<feature type="region of interest" description="Disordered" evidence="1">
    <location>
        <begin position="608"/>
        <end position="648"/>
    </location>
</feature>
<dbReference type="Gene3D" id="3.10.20.90">
    <property type="entry name" value="Phosphatidylinositol 3-kinase Catalytic Subunit, Chain A, domain 1"/>
    <property type="match status" value="1"/>
</dbReference>
<evidence type="ECO:0000256" key="1">
    <source>
        <dbReference type="SAM" id="MobiDB-lite"/>
    </source>
</evidence>
<dbReference type="OrthoDB" id="6235964at2759"/>
<dbReference type="EMBL" id="JAPMSZ010000004">
    <property type="protein sequence ID" value="KAJ5104363.1"/>
    <property type="molecule type" value="Genomic_DNA"/>
</dbReference>
<organism evidence="2 3">
    <name type="scientific">Penicillium alfredii</name>
    <dbReference type="NCBI Taxonomy" id="1506179"/>
    <lineage>
        <taxon>Eukaryota</taxon>
        <taxon>Fungi</taxon>
        <taxon>Dikarya</taxon>
        <taxon>Ascomycota</taxon>
        <taxon>Pezizomycotina</taxon>
        <taxon>Eurotiomycetes</taxon>
        <taxon>Eurotiomycetidae</taxon>
        <taxon>Eurotiales</taxon>
        <taxon>Aspergillaceae</taxon>
        <taxon>Penicillium</taxon>
    </lineage>
</organism>
<feature type="region of interest" description="Disordered" evidence="1">
    <location>
        <begin position="789"/>
        <end position="824"/>
    </location>
</feature>
<dbReference type="PANTHER" id="PTHR38700:SF1">
    <property type="entry name" value="PH DOMAIN-CONTAINING PROTEIN"/>
    <property type="match status" value="1"/>
</dbReference>
<evidence type="ECO:0000313" key="2">
    <source>
        <dbReference type="EMBL" id="KAJ5104363.1"/>
    </source>
</evidence>
<dbReference type="Gene3D" id="2.30.29.30">
    <property type="entry name" value="Pleckstrin-homology domain (PH domain)/Phosphotyrosine-binding domain (PTB)"/>
    <property type="match status" value="1"/>
</dbReference>
<reference evidence="2" key="1">
    <citation type="submission" date="2022-11" db="EMBL/GenBank/DDBJ databases">
        <authorList>
            <person name="Petersen C."/>
        </authorList>
    </citation>
    <scope>NUCLEOTIDE SEQUENCE</scope>
    <source>
        <strain evidence="2">IBT 34128</strain>
    </source>
</reference>
<accession>A0A9W9FQ70</accession>
<gene>
    <name evidence="2" type="ORF">NUU61_001710</name>
</gene>
<feature type="compositionally biased region" description="Basic and acidic residues" evidence="1">
    <location>
        <begin position="609"/>
        <end position="621"/>
    </location>
</feature>
<comment type="caution">
    <text evidence="2">The sequence shown here is derived from an EMBL/GenBank/DDBJ whole genome shotgun (WGS) entry which is preliminary data.</text>
</comment>
<dbReference type="GeneID" id="81391460"/>